<dbReference type="InterPro" id="IPR036249">
    <property type="entry name" value="Thioredoxin-like_sf"/>
</dbReference>
<sequence>MRIVWVLVVLAAIGGWMHFRGDREPTLHPDDPRVATGDDRIVMMAAEWCGYCRKQQKAFELANVRYRILDVDTPEGDRAMQALGARGVPTTVIGQEVVYGYNTAELKEKLTPLGYRVF</sequence>
<comment type="caution">
    <text evidence="2">The sequence shown here is derived from an EMBL/GenBank/DDBJ whole genome shotgun (WGS) entry which is preliminary data.</text>
</comment>
<dbReference type="EMBL" id="AVPU01000016">
    <property type="protein sequence ID" value="KGM54138.1"/>
    <property type="molecule type" value="Genomic_DNA"/>
</dbReference>
<dbReference type="RefSeq" id="WP_036137796.1">
    <property type="nucleotide sequence ID" value="NZ_AVPU01000016.1"/>
</dbReference>
<evidence type="ECO:0000259" key="1">
    <source>
        <dbReference type="Pfam" id="PF00462"/>
    </source>
</evidence>
<dbReference type="SUPFAM" id="SSF52833">
    <property type="entry name" value="Thioredoxin-like"/>
    <property type="match status" value="1"/>
</dbReference>
<dbReference type="AlphaFoldDB" id="A0A0A0EVH9"/>
<dbReference type="PROSITE" id="PS51354">
    <property type="entry name" value="GLUTAREDOXIN_2"/>
    <property type="match status" value="1"/>
</dbReference>
<protein>
    <submittedName>
        <fullName evidence="2">Glutaredoxin</fullName>
    </submittedName>
</protein>
<keyword evidence="3" id="KW-1185">Reference proteome</keyword>
<evidence type="ECO:0000313" key="3">
    <source>
        <dbReference type="Proteomes" id="UP000029998"/>
    </source>
</evidence>
<gene>
    <name evidence="2" type="ORF">N800_05315</name>
</gene>
<accession>A0A0A0EVH9</accession>
<evidence type="ECO:0000313" key="2">
    <source>
        <dbReference type="EMBL" id="KGM54138.1"/>
    </source>
</evidence>
<reference evidence="2 3" key="1">
    <citation type="submission" date="2013-08" db="EMBL/GenBank/DDBJ databases">
        <title>Genome sequencing of Lysobacter.</title>
        <authorList>
            <person name="Zhang S."/>
            <person name="Wang G."/>
        </authorList>
    </citation>
    <scope>NUCLEOTIDE SEQUENCE [LARGE SCALE GENOMIC DNA]</scope>
    <source>
        <strain evidence="2 3">GH1-9</strain>
    </source>
</reference>
<dbReference type="STRING" id="1385517.N800_05315"/>
<dbReference type="CDD" id="cd02976">
    <property type="entry name" value="NrdH"/>
    <property type="match status" value="1"/>
</dbReference>
<name>A0A0A0EVH9_9GAMM</name>
<dbReference type="Proteomes" id="UP000029998">
    <property type="component" value="Unassembled WGS sequence"/>
</dbReference>
<dbReference type="OrthoDB" id="8991911at2"/>
<dbReference type="Pfam" id="PF00462">
    <property type="entry name" value="Glutaredoxin"/>
    <property type="match status" value="1"/>
</dbReference>
<organism evidence="2 3">
    <name type="scientific">Lysobacter daejeonensis GH1-9</name>
    <dbReference type="NCBI Taxonomy" id="1385517"/>
    <lineage>
        <taxon>Bacteria</taxon>
        <taxon>Pseudomonadati</taxon>
        <taxon>Pseudomonadota</taxon>
        <taxon>Gammaproteobacteria</taxon>
        <taxon>Lysobacterales</taxon>
        <taxon>Lysobacteraceae</taxon>
        <taxon>Aerolutibacter</taxon>
    </lineage>
</organism>
<feature type="domain" description="Glutaredoxin" evidence="1">
    <location>
        <begin position="42"/>
        <end position="98"/>
    </location>
</feature>
<dbReference type="InterPro" id="IPR002109">
    <property type="entry name" value="Glutaredoxin"/>
</dbReference>
<dbReference type="eggNOG" id="COG0695">
    <property type="taxonomic scope" value="Bacteria"/>
</dbReference>
<proteinExistence type="predicted"/>
<dbReference type="Gene3D" id="3.40.30.10">
    <property type="entry name" value="Glutaredoxin"/>
    <property type="match status" value="1"/>
</dbReference>